<evidence type="ECO:0000256" key="1">
    <source>
        <dbReference type="SAM" id="MobiDB-lite"/>
    </source>
</evidence>
<feature type="region of interest" description="Disordered" evidence="1">
    <location>
        <begin position="324"/>
        <end position="353"/>
    </location>
</feature>
<dbReference type="GO" id="GO:0006355">
    <property type="term" value="P:regulation of DNA-templated transcription"/>
    <property type="evidence" value="ECO:0007669"/>
    <property type="project" value="TreeGrafter"/>
</dbReference>
<feature type="region of interest" description="Disordered" evidence="1">
    <location>
        <begin position="205"/>
        <end position="233"/>
    </location>
</feature>
<dbReference type="OrthoDB" id="207430at2759"/>
<feature type="domain" description="Breast cancer type 2 susceptibility protein helical" evidence="3">
    <location>
        <begin position="414"/>
        <end position="470"/>
    </location>
</feature>
<dbReference type="InterPro" id="IPR036315">
    <property type="entry name" value="BRCA2_hlx_sf"/>
</dbReference>
<evidence type="ECO:0000313" key="5">
    <source>
        <dbReference type="Proteomes" id="UP001153069"/>
    </source>
</evidence>
<name>A0A9N8HUH3_9STRA</name>
<dbReference type="InterPro" id="IPR012340">
    <property type="entry name" value="NA-bd_OB-fold"/>
</dbReference>
<dbReference type="SUPFAM" id="SSF50249">
    <property type="entry name" value="Nucleic acid-binding proteins"/>
    <property type="match status" value="2"/>
</dbReference>
<dbReference type="InterPro" id="IPR015525">
    <property type="entry name" value="BRCA2"/>
</dbReference>
<protein>
    <submittedName>
        <fullName evidence="4">Cancer type 2 susceptibility protein</fullName>
    </submittedName>
</protein>
<gene>
    <name evidence="4" type="ORF">SEMRO_1384_G268050.1</name>
</gene>
<comment type="caution">
    <text evidence="4">The sequence shown here is derived from an EMBL/GenBank/DDBJ whole genome shotgun (WGS) entry which is preliminary data.</text>
</comment>
<feature type="compositionally biased region" description="Polar residues" evidence="1">
    <location>
        <begin position="32"/>
        <end position="43"/>
    </location>
</feature>
<dbReference type="PANTHER" id="PTHR11289">
    <property type="entry name" value="BREAST CANCER TYPE 2 SUSCEPTIBILITY PROTEIN BRCA2"/>
    <property type="match status" value="1"/>
</dbReference>
<dbReference type="InterPro" id="IPR015252">
    <property type="entry name" value="BRCA2_hlx"/>
</dbReference>
<dbReference type="PANTHER" id="PTHR11289:SF0">
    <property type="entry name" value="BREAST CANCER TYPE 2 SUSCEPTIBILITY PROTEIN"/>
    <property type="match status" value="1"/>
</dbReference>
<dbReference type="Pfam" id="PF09103">
    <property type="entry name" value="BRCA-2_OB1"/>
    <property type="match status" value="1"/>
</dbReference>
<keyword evidence="5" id="KW-1185">Reference proteome</keyword>
<evidence type="ECO:0000259" key="2">
    <source>
        <dbReference type="Pfam" id="PF09103"/>
    </source>
</evidence>
<feature type="domain" description="BRCA2 OB1" evidence="2">
    <location>
        <begin position="477"/>
        <end position="614"/>
    </location>
</feature>
<evidence type="ECO:0000259" key="3">
    <source>
        <dbReference type="Pfam" id="PF09169"/>
    </source>
</evidence>
<accession>A0A9N8HUH3</accession>
<feature type="compositionally biased region" description="Basic and acidic residues" evidence="1">
    <location>
        <begin position="215"/>
        <end position="230"/>
    </location>
</feature>
<dbReference type="GO" id="GO:0000724">
    <property type="term" value="P:double-strand break repair via homologous recombination"/>
    <property type="evidence" value="ECO:0007669"/>
    <property type="project" value="InterPro"/>
</dbReference>
<evidence type="ECO:0000313" key="4">
    <source>
        <dbReference type="EMBL" id="CAB9523153.1"/>
    </source>
</evidence>
<proteinExistence type="predicted"/>
<dbReference type="Pfam" id="PF09169">
    <property type="entry name" value="BRCA-2_helical"/>
    <property type="match status" value="1"/>
</dbReference>
<dbReference type="AlphaFoldDB" id="A0A9N8HUH3"/>
<dbReference type="EMBL" id="CAICTM010001382">
    <property type="protein sequence ID" value="CAB9523153.1"/>
    <property type="molecule type" value="Genomic_DNA"/>
</dbReference>
<feature type="region of interest" description="Disordered" evidence="1">
    <location>
        <begin position="24"/>
        <end position="54"/>
    </location>
</feature>
<sequence length="1152" mass="126738">MGGFQTAGKATSISVSEDAVKTAGSILGGSGSHRSNNAPQQSAMGGFQTAGKATRITASEEALGKAESLLGSSACQKSIPAPQQPSFGIGFRTVGKAKSIKVSQEALVKAGAILSSGVSQKSASSHVSAFHASGNAESMAVDEKALHGPSLQEQPVCATPNSSLQFDGDSHKRSATSPLSDYCREGKMLRLDDSTMEYTEQPFESRAAASSIGGDGDHNRVSKTPRRDGLNEPQNQVAQDFRNQHPENLYSEVVSKTPCYSRSAKSVVTMSVGFRKCAYPLNESPQLALPTEAVSPVPIHFDCQGEIDSSNHRIPLETAGIQDSLVPADVGPPKASKVTTSSHEATSNLMTTDRKQCRSDGVAEVTLEVDSTNAAELVFHASPNGSFPHSFRDHVNQLQGLIGFPSDLHVSLVERGCKKDFVNTKWLLNHKRWIVWKLASLERRFSWIHGGTLLSYENLIAKLYHRYCKEYNEGKRPVLRKILNKDTSAARMMILCVCQVFRQNAIDKNKEGPNQRKGSDSSPAAGTTYSMELTDGWYSVHAAPDGKICEYLESGRIKVGTKMMVSGACLVGADDGIDPLDDSNTPYLKQCKVFLRISANASRLAKWDAKLGFVPPCQQLRDDKGLLRVKKVSDVVPGGGFIPMISLLVCRKYPMMYLHRGDSGEEEMITEAEEHKQRVDFERRKLNLIEKFTEEVEQECTKDVDELAPPLWTRLTTSPSPEDFYHGLNNEGKSIIERWRAKRSAVLQRRIQQEVQAKIEEDESLIRHSTPFLRVLVASHDRSLLDRAGERICNEQGILTVWSPTEEQLGLFREGGLIQVENLAARQKYEGRIQLSANGRTTITACSSRTSFSPELMSLCYSERKPVSIFQIHVYSRRLLQGKARRDEGGEAPNEHDIVGVILKVVESDSDEKMSIYLTDKSSLVVRVQCGGLKGIGDSIGLRSPFARQCVEQPRVLAFRDLTVLPFDAVENCAVLEFRVMSSIRTKISEPTSANLRAWAVSTAGRSLLSRRAAFLDCGLFTLQRPKATFVPLVGYIAGFKVQPSHHLSVLVDSASGSQQEFTFPYHLLQDVVLPNSDHETVSLSSVEEGLCSKLTLLGKFFRARGVLHRFLLKRTESSAQSITSYRPCEFEVCQISAVDLEALCGVYDTSE</sequence>
<dbReference type="SUPFAM" id="SSF81872">
    <property type="entry name" value="BRCA2 helical domain"/>
    <property type="match status" value="1"/>
</dbReference>
<dbReference type="InterPro" id="IPR015187">
    <property type="entry name" value="BRCA2_OB_1"/>
</dbReference>
<dbReference type="Gene3D" id="2.40.50.140">
    <property type="entry name" value="Nucleic acid-binding proteins"/>
    <property type="match status" value="3"/>
</dbReference>
<organism evidence="4 5">
    <name type="scientific">Seminavis robusta</name>
    <dbReference type="NCBI Taxonomy" id="568900"/>
    <lineage>
        <taxon>Eukaryota</taxon>
        <taxon>Sar</taxon>
        <taxon>Stramenopiles</taxon>
        <taxon>Ochrophyta</taxon>
        <taxon>Bacillariophyta</taxon>
        <taxon>Bacillariophyceae</taxon>
        <taxon>Bacillariophycidae</taxon>
        <taxon>Naviculales</taxon>
        <taxon>Naviculaceae</taxon>
        <taxon>Seminavis</taxon>
    </lineage>
</organism>
<feature type="compositionally biased region" description="Polar residues" evidence="1">
    <location>
        <begin position="337"/>
        <end position="351"/>
    </location>
</feature>
<dbReference type="Proteomes" id="UP001153069">
    <property type="component" value="Unassembled WGS sequence"/>
</dbReference>
<reference evidence="4" key="1">
    <citation type="submission" date="2020-06" db="EMBL/GenBank/DDBJ databases">
        <authorList>
            <consortium name="Plant Systems Biology data submission"/>
        </authorList>
    </citation>
    <scope>NUCLEOTIDE SEQUENCE</scope>
    <source>
        <strain evidence="4">D6</strain>
    </source>
</reference>